<name>A0ABR0WCT1_REHGL</name>
<sequence>MEYFRRNNPSFTWRSIWSSRQLVKLGTMWIIEDGKSINVWRDPWLKDDNNFFTINPQIAGLEHLTVNELLIPGLCEWDMNLLEEYFCERDVDEILKIPRHDSDDQDSLIWRYSKTGNYTVRSGYKLLVNSIIDEQFGIEGNWGKIWKLKVPAKVKFFLWRAVEILHKKAYISLRIFASWLFALMEKTTPSTLARIVMLIWNIWKQRNGKLWRSNHTNPTMTVHNALSFLDVWRTARLRTQVSMEEILPQCKNWHPPQSSTLKCNIDAAFFRELHKVGIGRVLCDDTGAVLLCRTMWFMGGITVLEGESR</sequence>
<comment type="caution">
    <text evidence="1">The sequence shown here is derived from an EMBL/GenBank/DDBJ whole genome shotgun (WGS) entry which is preliminary data.</text>
</comment>
<dbReference type="Proteomes" id="UP001318860">
    <property type="component" value="Unassembled WGS sequence"/>
</dbReference>
<gene>
    <name evidence="1" type="ORF">DH2020_022236</name>
</gene>
<evidence type="ECO:0000313" key="1">
    <source>
        <dbReference type="EMBL" id="KAK6145416.1"/>
    </source>
</evidence>
<proteinExistence type="predicted"/>
<accession>A0ABR0WCT1</accession>
<keyword evidence="2" id="KW-1185">Reference proteome</keyword>
<protein>
    <submittedName>
        <fullName evidence="1">Uncharacterized protein</fullName>
    </submittedName>
</protein>
<organism evidence="1 2">
    <name type="scientific">Rehmannia glutinosa</name>
    <name type="common">Chinese foxglove</name>
    <dbReference type="NCBI Taxonomy" id="99300"/>
    <lineage>
        <taxon>Eukaryota</taxon>
        <taxon>Viridiplantae</taxon>
        <taxon>Streptophyta</taxon>
        <taxon>Embryophyta</taxon>
        <taxon>Tracheophyta</taxon>
        <taxon>Spermatophyta</taxon>
        <taxon>Magnoliopsida</taxon>
        <taxon>eudicotyledons</taxon>
        <taxon>Gunneridae</taxon>
        <taxon>Pentapetalae</taxon>
        <taxon>asterids</taxon>
        <taxon>lamiids</taxon>
        <taxon>Lamiales</taxon>
        <taxon>Orobanchaceae</taxon>
        <taxon>Rehmannieae</taxon>
        <taxon>Rehmannia</taxon>
    </lineage>
</organism>
<reference evidence="1 2" key="1">
    <citation type="journal article" date="2021" name="Comput. Struct. Biotechnol. J.">
        <title>De novo genome assembly of the potent medicinal plant Rehmannia glutinosa using nanopore technology.</title>
        <authorList>
            <person name="Ma L."/>
            <person name="Dong C."/>
            <person name="Song C."/>
            <person name="Wang X."/>
            <person name="Zheng X."/>
            <person name="Niu Y."/>
            <person name="Chen S."/>
            <person name="Feng W."/>
        </authorList>
    </citation>
    <scope>NUCLEOTIDE SEQUENCE [LARGE SCALE GENOMIC DNA]</scope>
    <source>
        <strain evidence="1">DH-2019</strain>
    </source>
</reference>
<evidence type="ECO:0000313" key="2">
    <source>
        <dbReference type="Proteomes" id="UP001318860"/>
    </source>
</evidence>
<dbReference type="EMBL" id="JABTTQ020000012">
    <property type="protein sequence ID" value="KAK6145416.1"/>
    <property type="molecule type" value="Genomic_DNA"/>
</dbReference>